<keyword evidence="6 7" id="KW-0472">Membrane</keyword>
<evidence type="ECO:0000256" key="2">
    <source>
        <dbReference type="ARBA" id="ARBA00008114"/>
    </source>
</evidence>
<dbReference type="InterPro" id="IPR027469">
    <property type="entry name" value="Cation_efflux_TMD_sf"/>
</dbReference>
<dbReference type="HOGENOM" id="CLU_013430_3_4_9"/>
<reference evidence="10 11" key="1">
    <citation type="submission" date="2007-09" db="EMBL/GenBank/DDBJ databases">
        <title>Draft genome sequence of Faecalibacterium prausnitzii M21/2.</title>
        <authorList>
            <person name="Sudarsanam P."/>
            <person name="Ley R."/>
            <person name="Guruge J."/>
            <person name="Turnbaugh P.J."/>
            <person name="Mahowald M."/>
            <person name="Liep D."/>
            <person name="Gordon J."/>
        </authorList>
    </citation>
    <scope>NUCLEOTIDE SEQUENCE [LARGE SCALE GENOMIC DNA]</scope>
    <source>
        <strain evidence="10 11">M21/2</strain>
    </source>
</reference>
<organism evidence="10 11">
    <name type="scientific">Faecalibacterium prausnitzii M21/2</name>
    <dbReference type="NCBI Taxonomy" id="411485"/>
    <lineage>
        <taxon>Bacteria</taxon>
        <taxon>Bacillati</taxon>
        <taxon>Bacillota</taxon>
        <taxon>Clostridia</taxon>
        <taxon>Eubacteriales</taxon>
        <taxon>Oscillospiraceae</taxon>
        <taxon>Faecalibacterium</taxon>
    </lineage>
</organism>
<dbReference type="Gene3D" id="1.20.1510.10">
    <property type="entry name" value="Cation efflux protein transmembrane domain"/>
    <property type="match status" value="1"/>
</dbReference>
<gene>
    <name evidence="10" type="ORF">FAEPRAM212_02565</name>
</gene>
<feature type="transmembrane region" description="Helical" evidence="7">
    <location>
        <begin position="138"/>
        <end position="156"/>
    </location>
</feature>
<dbReference type="PANTHER" id="PTHR43840:SF15">
    <property type="entry name" value="MITOCHONDRIAL METAL TRANSPORTER 1-RELATED"/>
    <property type="match status" value="1"/>
</dbReference>
<dbReference type="GO" id="GO:0016020">
    <property type="term" value="C:membrane"/>
    <property type="evidence" value="ECO:0007669"/>
    <property type="project" value="UniProtKB-SubCell"/>
</dbReference>
<feature type="transmembrane region" description="Helical" evidence="7">
    <location>
        <begin position="105"/>
        <end position="123"/>
    </location>
</feature>
<keyword evidence="4 7" id="KW-0812">Transmembrane</keyword>
<dbReference type="Pfam" id="PF01545">
    <property type="entry name" value="Cation_efflux"/>
    <property type="match status" value="1"/>
</dbReference>
<name>A8SEV2_9FIRM</name>
<dbReference type="SUPFAM" id="SSF161111">
    <property type="entry name" value="Cation efflux protein transmembrane domain-like"/>
    <property type="match status" value="1"/>
</dbReference>
<evidence type="ECO:0000256" key="5">
    <source>
        <dbReference type="ARBA" id="ARBA00022989"/>
    </source>
</evidence>
<dbReference type="SUPFAM" id="SSF160240">
    <property type="entry name" value="Cation efflux protein cytoplasmic domain-like"/>
    <property type="match status" value="1"/>
</dbReference>
<dbReference type="Pfam" id="PF16916">
    <property type="entry name" value="ZT_dimer"/>
    <property type="match status" value="1"/>
</dbReference>
<dbReference type="InterPro" id="IPR058533">
    <property type="entry name" value="Cation_efflux_TM"/>
</dbReference>
<keyword evidence="5 7" id="KW-1133">Transmembrane helix</keyword>
<feature type="domain" description="Cation efflux protein cytoplasmic" evidence="9">
    <location>
        <begin position="236"/>
        <end position="312"/>
    </location>
</feature>
<feature type="transmembrane region" description="Helical" evidence="7">
    <location>
        <begin position="183"/>
        <end position="200"/>
    </location>
</feature>
<proteinExistence type="inferred from homology"/>
<dbReference type="InterPro" id="IPR027470">
    <property type="entry name" value="Cation_efflux_CTD"/>
</dbReference>
<dbReference type="InterPro" id="IPR036837">
    <property type="entry name" value="Cation_efflux_CTD_sf"/>
</dbReference>
<dbReference type="InterPro" id="IPR002524">
    <property type="entry name" value="Cation_efflux"/>
</dbReference>
<accession>A8SEV2</accession>
<comment type="caution">
    <text evidence="10">The sequence shown here is derived from an EMBL/GenBank/DDBJ whole genome shotgun (WGS) entry which is preliminary data.</text>
</comment>
<evidence type="ECO:0000259" key="9">
    <source>
        <dbReference type="Pfam" id="PF16916"/>
    </source>
</evidence>
<evidence type="ECO:0000256" key="7">
    <source>
        <dbReference type="SAM" id="Phobius"/>
    </source>
</evidence>
<evidence type="ECO:0000313" key="11">
    <source>
        <dbReference type="Proteomes" id="UP000005945"/>
    </source>
</evidence>
<evidence type="ECO:0000256" key="3">
    <source>
        <dbReference type="ARBA" id="ARBA00022448"/>
    </source>
</evidence>
<evidence type="ECO:0000259" key="8">
    <source>
        <dbReference type="Pfam" id="PF01545"/>
    </source>
</evidence>
<evidence type="ECO:0000313" key="10">
    <source>
        <dbReference type="EMBL" id="EDP19785.1"/>
    </source>
</evidence>
<sequence>MRSLKGAFMTQLLIRLFIRRPNSPQDPRVRAAYGNLASVVGMVCNILLCLGKFVVGTLFGSIAITADALNNLSDASSNIVSLVGFKLAAKAPDAEHPYGHARFEYLAGLVVSVTILGIGFSLLKESVTKALHPTPVQFGWLTVAVLVVSILVKLWMSGFNRAIGRIISSETLIATAADSRNDVLSTAAVLVAAILCRVTGWDVLDGLMGVGVAVFILISGWGLVMDTLSPLLGESPSEDLVEHIEQTVMGYPGVLGVHDLMVHDYGPGHQFASIHVELPAEQDPLEAHDLIDNIERDFMKHDHLMVTIHYDPIVTSDAAVGVLRSRLTEKLRQLDPALSLHDLRIVPGKTHTNVLFDLVLPAGYAGDKVELLTQMEQFIKEQDPTYNCIIKLEQSYTAAAHK</sequence>
<dbReference type="PANTHER" id="PTHR43840">
    <property type="entry name" value="MITOCHONDRIAL METAL TRANSPORTER 1-RELATED"/>
    <property type="match status" value="1"/>
</dbReference>
<dbReference type="Gene3D" id="3.30.70.1350">
    <property type="entry name" value="Cation efflux protein, cytoplasmic domain"/>
    <property type="match status" value="1"/>
</dbReference>
<reference evidence="10 11" key="2">
    <citation type="submission" date="2007-09" db="EMBL/GenBank/DDBJ databases">
        <authorList>
            <person name="Fulton L."/>
            <person name="Clifton S."/>
            <person name="Fulton B."/>
            <person name="Xu J."/>
            <person name="Minx P."/>
            <person name="Pepin K.H."/>
            <person name="Johnson M."/>
            <person name="Thiruvilangam P."/>
            <person name="Bhonagiri V."/>
            <person name="Nash W.E."/>
            <person name="Mardis E.R."/>
            <person name="Wilson R.K."/>
        </authorList>
    </citation>
    <scope>NUCLEOTIDE SEQUENCE [LARGE SCALE GENOMIC DNA]</scope>
    <source>
        <strain evidence="10 11">M21/2</strain>
    </source>
</reference>
<comment type="similarity">
    <text evidence="2">Belongs to the cation diffusion facilitator (CDF) transporter (TC 2.A.4) family.</text>
</comment>
<feature type="domain" description="Cation efflux protein transmembrane" evidence="8">
    <location>
        <begin position="39"/>
        <end position="232"/>
    </location>
</feature>
<evidence type="ECO:0000256" key="6">
    <source>
        <dbReference type="ARBA" id="ARBA00023136"/>
    </source>
</evidence>
<dbReference type="FunFam" id="1.20.1510.10:FF:000006">
    <property type="entry name" value="Divalent cation efflux transporter"/>
    <property type="match status" value="1"/>
</dbReference>
<dbReference type="GO" id="GO:0008324">
    <property type="term" value="F:monoatomic cation transmembrane transporter activity"/>
    <property type="evidence" value="ECO:0007669"/>
    <property type="project" value="InterPro"/>
</dbReference>
<keyword evidence="3" id="KW-0813">Transport</keyword>
<evidence type="ECO:0000256" key="4">
    <source>
        <dbReference type="ARBA" id="ARBA00022692"/>
    </source>
</evidence>
<dbReference type="EMBL" id="ABED02000029">
    <property type="protein sequence ID" value="EDP19785.1"/>
    <property type="molecule type" value="Genomic_DNA"/>
</dbReference>
<dbReference type="Proteomes" id="UP000005945">
    <property type="component" value="Unassembled WGS sequence"/>
</dbReference>
<feature type="transmembrane region" description="Helical" evidence="7">
    <location>
        <begin position="206"/>
        <end position="224"/>
    </location>
</feature>
<dbReference type="InterPro" id="IPR050291">
    <property type="entry name" value="CDF_Transporter"/>
</dbReference>
<evidence type="ECO:0000256" key="1">
    <source>
        <dbReference type="ARBA" id="ARBA00004141"/>
    </source>
</evidence>
<dbReference type="AlphaFoldDB" id="A8SEV2"/>
<dbReference type="NCBIfam" id="TIGR01297">
    <property type="entry name" value="CDF"/>
    <property type="match status" value="1"/>
</dbReference>
<protein>
    <submittedName>
        <fullName evidence="10">Cation diffusion facilitator family transporter</fullName>
    </submittedName>
</protein>
<comment type="subcellular location">
    <subcellularLocation>
        <location evidence="1">Membrane</location>
        <topology evidence="1">Multi-pass membrane protein</topology>
    </subcellularLocation>
</comment>